<comment type="similarity">
    <text evidence="2">Belongs to the secreted frizzled-related protein (sFRP) family.</text>
</comment>
<proteinExistence type="inferred from homology"/>
<feature type="domain" description="FZ" evidence="9">
    <location>
        <begin position="328"/>
        <end position="450"/>
    </location>
</feature>
<evidence type="ECO:0000259" key="11">
    <source>
        <dbReference type="PROSITE" id="PS50826"/>
    </source>
</evidence>
<keyword evidence="5" id="KW-0879">Wnt signaling pathway</keyword>
<dbReference type="SUPFAM" id="SSF50242">
    <property type="entry name" value="TIMP-like"/>
    <property type="match status" value="1"/>
</dbReference>
<dbReference type="InterPro" id="IPR058732">
    <property type="entry name" value="RUNDC1_M"/>
</dbReference>
<dbReference type="Pfam" id="PF02759">
    <property type="entry name" value="RUN"/>
    <property type="match status" value="1"/>
</dbReference>
<dbReference type="PROSITE" id="PS50038">
    <property type="entry name" value="FZ"/>
    <property type="match status" value="1"/>
</dbReference>
<dbReference type="GO" id="GO:0017147">
    <property type="term" value="F:Wnt-protein binding"/>
    <property type="evidence" value="ECO:0007669"/>
    <property type="project" value="TreeGrafter"/>
</dbReference>
<dbReference type="GO" id="GO:0060070">
    <property type="term" value="P:canonical Wnt signaling pathway"/>
    <property type="evidence" value="ECO:0007669"/>
    <property type="project" value="TreeGrafter"/>
</dbReference>
<dbReference type="SMART" id="SM00593">
    <property type="entry name" value="RUN"/>
    <property type="match status" value="1"/>
</dbReference>
<feature type="domain" description="NTR" evidence="10">
    <location>
        <begin position="469"/>
        <end position="592"/>
    </location>
</feature>
<dbReference type="PANTHER" id="PTHR11309">
    <property type="entry name" value="FRIZZLED"/>
    <property type="match status" value="1"/>
</dbReference>
<dbReference type="GO" id="GO:0005576">
    <property type="term" value="C:extracellular region"/>
    <property type="evidence" value="ECO:0007669"/>
    <property type="project" value="UniProtKB-SubCell"/>
</dbReference>
<evidence type="ECO:0000256" key="7">
    <source>
        <dbReference type="ARBA" id="ARBA00023157"/>
    </source>
</evidence>
<dbReference type="GO" id="GO:0042813">
    <property type="term" value="F:Wnt receptor activity"/>
    <property type="evidence" value="ECO:0007669"/>
    <property type="project" value="TreeGrafter"/>
</dbReference>
<evidence type="ECO:0000256" key="5">
    <source>
        <dbReference type="ARBA" id="ARBA00022687"/>
    </source>
</evidence>
<dbReference type="GO" id="GO:0030154">
    <property type="term" value="P:cell differentiation"/>
    <property type="evidence" value="ECO:0007669"/>
    <property type="project" value="UniProtKB-KW"/>
</dbReference>
<feature type="disulfide bond" evidence="8">
    <location>
        <begin position="341"/>
        <end position="387"/>
    </location>
</feature>
<dbReference type="Pfam" id="PF01759">
    <property type="entry name" value="NTR"/>
    <property type="match status" value="1"/>
</dbReference>
<dbReference type="InterPro" id="IPR037213">
    <property type="entry name" value="Run_dom_sf"/>
</dbReference>
<dbReference type="Gene3D" id="2.40.50.120">
    <property type="match status" value="1"/>
</dbReference>
<evidence type="ECO:0000256" key="2">
    <source>
        <dbReference type="ARBA" id="ARBA00010054"/>
    </source>
</evidence>
<evidence type="ECO:0000256" key="6">
    <source>
        <dbReference type="ARBA" id="ARBA00022782"/>
    </source>
</evidence>
<organism evidence="12">
    <name type="scientific">Evadne anonyx</name>
    <dbReference type="NCBI Taxonomy" id="141404"/>
    <lineage>
        <taxon>Eukaryota</taxon>
        <taxon>Metazoa</taxon>
        <taxon>Ecdysozoa</taxon>
        <taxon>Arthropoda</taxon>
        <taxon>Crustacea</taxon>
        <taxon>Branchiopoda</taxon>
        <taxon>Diplostraca</taxon>
        <taxon>Cladocera</taxon>
        <taxon>Onychopoda</taxon>
        <taxon>Podonidae</taxon>
        <taxon>Evadne</taxon>
    </lineage>
</organism>
<dbReference type="InterPro" id="IPR020067">
    <property type="entry name" value="Frizzled_dom"/>
</dbReference>
<dbReference type="PROSITE" id="PS50826">
    <property type="entry name" value="RUN"/>
    <property type="match status" value="1"/>
</dbReference>
<dbReference type="Pfam" id="PF26030">
    <property type="entry name" value="RUNDC1"/>
    <property type="match status" value="1"/>
</dbReference>
<evidence type="ECO:0000256" key="4">
    <source>
        <dbReference type="ARBA" id="ARBA00022525"/>
    </source>
</evidence>
<dbReference type="InterPro" id="IPR008993">
    <property type="entry name" value="TIMP-like_OB-fold"/>
</dbReference>
<accession>A0A9N6WPW1</accession>
<dbReference type="GO" id="GO:0005886">
    <property type="term" value="C:plasma membrane"/>
    <property type="evidence" value="ECO:0007669"/>
    <property type="project" value="TreeGrafter"/>
</dbReference>
<feature type="disulfide bond" evidence="8">
    <location>
        <begin position="333"/>
        <end position="394"/>
    </location>
</feature>
<dbReference type="CDD" id="cd17683">
    <property type="entry name" value="RUN_RUNDC1"/>
    <property type="match status" value="1"/>
</dbReference>
<keyword evidence="3" id="KW-0217">Developmental protein</keyword>
<dbReference type="InterPro" id="IPR001134">
    <property type="entry name" value="Netrin_domain"/>
</dbReference>
<reference evidence="12" key="1">
    <citation type="submission" date="2021-04" db="EMBL/GenBank/DDBJ databases">
        <authorList>
            <person name="Cornetti L."/>
        </authorList>
    </citation>
    <scope>NUCLEOTIDE SEQUENCE</scope>
</reference>
<dbReference type="Gene3D" id="1.10.2000.10">
    <property type="entry name" value="Frizzled cysteine-rich domain"/>
    <property type="match status" value="1"/>
</dbReference>
<feature type="domain" description="RUN" evidence="11">
    <location>
        <begin position="151"/>
        <end position="334"/>
    </location>
</feature>
<dbReference type="SMART" id="SM00643">
    <property type="entry name" value="C345C"/>
    <property type="match status" value="1"/>
</dbReference>
<dbReference type="SUPFAM" id="SSF63501">
    <property type="entry name" value="Frizzled cysteine-rich domain"/>
    <property type="match status" value="1"/>
</dbReference>
<dbReference type="SMART" id="SM00063">
    <property type="entry name" value="FRI"/>
    <property type="match status" value="1"/>
</dbReference>
<dbReference type="EMBL" id="OC985768">
    <property type="protein sequence ID" value="CAG4642423.1"/>
    <property type="molecule type" value="Genomic_DNA"/>
</dbReference>
<keyword evidence="4" id="KW-0964">Secreted</keyword>
<dbReference type="InterPro" id="IPR036790">
    <property type="entry name" value="Frizzled_dom_sf"/>
</dbReference>
<dbReference type="InterPro" id="IPR015526">
    <property type="entry name" value="Frizzled/SFRP"/>
</dbReference>
<sequence length="599" mass="67444">MESHKVKQQELIDQLKHQLEDLETYAYETGEAGLPQTLVVERQNIIIDQLKNKLQLNVDDLDKFTVEELRQQVDQAIGQLVNPLKMKEQLVAQLKTQITDLERFIEFLQGPADSANSCHCSANPVVAQVMRAASGGGDGLSGSWEPEGKIEIIKAVRKGFCPVLRDILSFGLNVSGSRNTSLVPFLSCAAPRPSSSSSSSGPVLHPWQIFITFYRTKDGHTLMSNPQRSLAQSFALEIQGGTSKQNLLVTIGNIIEMHRPFKRGPEAHFKAFVSSALNSKKMVPWLRIILRSPSVLEEFYEPWAYVLQPVHLNRVAGITRGIGPTAITMEGFCEPIQIPMCQQMPYNATKMPNFLSNVHQSEAIIALEPFRYLTESSCSPFLVFFLCVIFTPICTEELPIPLDPIPPCRQVCRKVRTNCEPLMNRMGFVWPHALNCRNFPDVTKGICLTPESVLKKGDISSDSVTETNCPCFRHPKLKQRLYSKRKFDFAIRGDVVWTETFGSLTMTAVQVVEVFKMNTVLIVPHSRAVLWTYTSCGTCPRLDPGREYFLLGHEDVINDRLVYSSLSVGLEWRKKYALLIEKWEKKAKKKETATQAPIN</sequence>
<keyword evidence="7 8" id="KW-1015">Disulfide bond</keyword>
<dbReference type="Pfam" id="PF01392">
    <property type="entry name" value="Fz"/>
    <property type="match status" value="1"/>
</dbReference>
<dbReference type="SUPFAM" id="SSF140741">
    <property type="entry name" value="RUN domain-like"/>
    <property type="match status" value="1"/>
</dbReference>
<comment type="caution">
    <text evidence="8">Lacks conserved residue(s) required for the propagation of feature annotation.</text>
</comment>
<dbReference type="Gene3D" id="1.20.58.900">
    <property type="match status" value="1"/>
</dbReference>
<comment type="subcellular location">
    <subcellularLocation>
        <location evidence="1">Secreted</location>
    </subcellularLocation>
</comment>
<dbReference type="PROSITE" id="PS50189">
    <property type="entry name" value="NTR"/>
    <property type="match status" value="1"/>
</dbReference>
<gene>
    <name evidence="12" type="primary">EOG090X03YR</name>
</gene>
<evidence type="ECO:0000313" key="12">
    <source>
        <dbReference type="EMBL" id="CAG4642423.1"/>
    </source>
</evidence>
<evidence type="ECO:0000256" key="3">
    <source>
        <dbReference type="ARBA" id="ARBA00022473"/>
    </source>
</evidence>
<evidence type="ECO:0000256" key="1">
    <source>
        <dbReference type="ARBA" id="ARBA00004613"/>
    </source>
</evidence>
<dbReference type="AlphaFoldDB" id="A0A9N6WPW1"/>
<dbReference type="InterPro" id="IPR004012">
    <property type="entry name" value="Run_dom"/>
</dbReference>
<feature type="disulfide bond" evidence="8">
    <location>
        <begin position="412"/>
        <end position="436"/>
    </location>
</feature>
<name>A0A9N6WPW1_9CRUS</name>
<evidence type="ECO:0000256" key="8">
    <source>
        <dbReference type="PROSITE-ProRule" id="PRU00090"/>
    </source>
</evidence>
<keyword evidence="6" id="KW-0221">Differentiation</keyword>
<protein>
    <submittedName>
        <fullName evidence="12">EOG090X03YR</fullName>
    </submittedName>
</protein>
<evidence type="ECO:0000259" key="9">
    <source>
        <dbReference type="PROSITE" id="PS50038"/>
    </source>
</evidence>
<dbReference type="GO" id="GO:0035567">
    <property type="term" value="P:non-canonical Wnt signaling pathway"/>
    <property type="evidence" value="ECO:0007669"/>
    <property type="project" value="TreeGrafter"/>
</dbReference>
<evidence type="ECO:0000259" key="10">
    <source>
        <dbReference type="PROSITE" id="PS50189"/>
    </source>
</evidence>
<dbReference type="InterPro" id="IPR018933">
    <property type="entry name" value="Netrin_module_non-TIMP"/>
</dbReference>